<dbReference type="PANTHER" id="PTHR47482:SF5">
    <property type="entry name" value="FAR1 DOMAIN-CONTAINING PROTEIN"/>
    <property type="match status" value="1"/>
</dbReference>
<dbReference type="AlphaFoldDB" id="M8B6I3"/>
<protein>
    <submittedName>
        <fullName evidence="1">Uncharacterized protein</fullName>
    </submittedName>
</protein>
<proteinExistence type="predicted"/>
<dbReference type="EnsemblPlants" id="EMT12352">
    <property type="protein sequence ID" value="EMT12352"/>
    <property type="gene ID" value="F775_25236"/>
</dbReference>
<organism evidence="1">
    <name type="scientific">Aegilops tauschii</name>
    <name type="common">Tausch's goatgrass</name>
    <name type="synonym">Aegilops squarrosa</name>
    <dbReference type="NCBI Taxonomy" id="37682"/>
    <lineage>
        <taxon>Eukaryota</taxon>
        <taxon>Viridiplantae</taxon>
        <taxon>Streptophyta</taxon>
        <taxon>Embryophyta</taxon>
        <taxon>Tracheophyta</taxon>
        <taxon>Spermatophyta</taxon>
        <taxon>Magnoliopsida</taxon>
        <taxon>Liliopsida</taxon>
        <taxon>Poales</taxon>
        <taxon>Poaceae</taxon>
        <taxon>BOP clade</taxon>
        <taxon>Pooideae</taxon>
        <taxon>Triticodae</taxon>
        <taxon>Triticeae</taxon>
        <taxon>Triticinae</taxon>
        <taxon>Aegilops</taxon>
    </lineage>
</organism>
<evidence type="ECO:0000313" key="1">
    <source>
        <dbReference type="EnsemblPlants" id="EMT12352"/>
    </source>
</evidence>
<sequence>MDDAGLEFLMDPIDRLGLGSAPSDRTPCTLKMHLLEQSICKYAEEPGKRFFGSVEKVLFTKRTLRNICGQISHEQTDYDMRKTLEVFADIVGSDPDFLSIARAGYTTEVEKMNKYVTMHNNAAEREKCSRVVMRHSTLYMQALDVVRMGDASAEMFEHMSAGLKALMANASTEAFEHMLTGL</sequence>
<dbReference type="PANTHER" id="PTHR47482">
    <property type="entry name" value="OS11G0632001 PROTEIN"/>
    <property type="match status" value="1"/>
</dbReference>
<reference evidence="1" key="1">
    <citation type="submission" date="2015-06" db="UniProtKB">
        <authorList>
            <consortium name="EnsemblPlants"/>
        </authorList>
    </citation>
    <scope>IDENTIFICATION</scope>
</reference>
<name>M8B6I3_AEGTA</name>
<accession>M8B6I3</accession>